<comment type="caution">
    <text evidence="1">The sequence shown here is derived from an EMBL/GenBank/DDBJ whole genome shotgun (WGS) entry which is preliminary data.</text>
</comment>
<protein>
    <submittedName>
        <fullName evidence="1">Uncharacterized protein</fullName>
    </submittedName>
</protein>
<reference evidence="1" key="1">
    <citation type="journal article" date="2015" name="Genome Biol. Evol.">
        <title>Organellar Genomes of White Spruce (Picea glauca): Assembly and Annotation.</title>
        <authorList>
            <person name="Jackman S.D."/>
            <person name="Warren R.L."/>
            <person name="Gibb E.A."/>
            <person name="Vandervalk B.P."/>
            <person name="Mohamadi H."/>
            <person name="Chu J."/>
            <person name="Raymond A."/>
            <person name="Pleasance S."/>
            <person name="Coope R."/>
            <person name="Wildung M.R."/>
            <person name="Ritland C.E."/>
            <person name="Bousquet J."/>
            <person name="Jones S.J."/>
            <person name="Bohlmann J."/>
            <person name="Birol I."/>
        </authorList>
    </citation>
    <scope>NUCLEOTIDE SEQUENCE [LARGE SCALE GENOMIC DNA]</scope>
    <source>
        <tissue evidence="1">Flushing bud</tissue>
    </source>
</reference>
<geneLocation type="mitochondrion" evidence="1"/>
<dbReference type="AlphaFoldDB" id="A0A101M4T7"/>
<proteinExistence type="predicted"/>
<evidence type="ECO:0000313" key="1">
    <source>
        <dbReference type="EMBL" id="KUM50983.1"/>
    </source>
</evidence>
<accession>A0A101M4T7</accession>
<sequence>MSRNKTYKPSSVTYASDLLLGTRLTLLWNLRPRLARSIQALTSPFNPHEALRFMYALSTLFRKSVLSSYDVVRFKSYDGRFKMSV</sequence>
<gene>
    <name evidence="1" type="ORF">ABT39_MTgene829</name>
</gene>
<keyword evidence="1" id="KW-0496">Mitochondrion</keyword>
<name>A0A101M4T7_PICGL</name>
<organism evidence="1">
    <name type="scientific">Picea glauca</name>
    <name type="common">White spruce</name>
    <name type="synonym">Pinus glauca</name>
    <dbReference type="NCBI Taxonomy" id="3330"/>
    <lineage>
        <taxon>Eukaryota</taxon>
        <taxon>Viridiplantae</taxon>
        <taxon>Streptophyta</taxon>
        <taxon>Embryophyta</taxon>
        <taxon>Tracheophyta</taxon>
        <taxon>Spermatophyta</taxon>
        <taxon>Pinopsida</taxon>
        <taxon>Pinidae</taxon>
        <taxon>Conifers I</taxon>
        <taxon>Pinales</taxon>
        <taxon>Pinaceae</taxon>
        <taxon>Picea</taxon>
    </lineage>
</organism>
<dbReference type="EMBL" id="LKAM01000001">
    <property type="protein sequence ID" value="KUM50983.1"/>
    <property type="molecule type" value="Genomic_DNA"/>
</dbReference>